<protein>
    <submittedName>
        <fullName evidence="3">Uncharacterized protein</fullName>
    </submittedName>
</protein>
<evidence type="ECO:0000256" key="1">
    <source>
        <dbReference type="SAM" id="Coils"/>
    </source>
</evidence>
<evidence type="ECO:0000256" key="2">
    <source>
        <dbReference type="SAM" id="MobiDB-lite"/>
    </source>
</evidence>
<feature type="compositionally biased region" description="Acidic residues" evidence="2">
    <location>
        <begin position="461"/>
        <end position="482"/>
    </location>
</feature>
<comment type="caution">
    <text evidence="3">The sequence shown here is derived from an EMBL/GenBank/DDBJ whole genome shotgun (WGS) entry which is preliminary data.</text>
</comment>
<proteinExistence type="predicted"/>
<sequence length="569" mass="65171">MDLAYIEILGARNCYRILSHQDSTILAHEDEIASLKSEIKSLKQHLHKALQDLRHKSDVSTTQDIHILRLEDKVNQLKKRIKEITDKKLSQINSLPMALPDILRNVGTALDRIERYINGDTSFDPRNTLNGIRISLTTVRGHMQRHAQDAINLQGLLYIANGQINNLMNDLANTRNDVFQRTQLLNLAYNNEANEHHRWYQIAQERQTNAVAGFNAGARANVMKGKMTERFHPVSANDPYIAGNPAINTEPLWLQGRYREIMVGTNQDALRSLMNEKFTAMDMADTYEKRVKPYVQGIPYADAIEYLYGHMPQYMKMRLRQANPANLDAFFTDLRRIWLKNSLNEGFKAITFMKQLAGDLQYTGLTTDVDTLDHFIYGDLEKRFGRKATHVRRSPFSELQVRNTNATKKAVRKAGHIKLNCPKADSPGVKRTKKVNYVYQDGVEVPENSEEEYIEEYIVEEEDEAEEEEIEEVEDDEEEYDDNESRNCYTVTNAKQKLLLQVPDNKESIQSASNPNEGIVMADSTKIKEINTTSTSHVLPENHALAPSTWLEHAIKAYATAQKKNSQIY</sequence>
<keyword evidence="1" id="KW-0175">Coiled coil</keyword>
<dbReference type="EMBL" id="BLAL01000229">
    <property type="protein sequence ID" value="GES93808.1"/>
    <property type="molecule type" value="Genomic_DNA"/>
</dbReference>
<accession>A0A8H3LZ59</accession>
<feature type="region of interest" description="Disordered" evidence="2">
    <location>
        <begin position="461"/>
        <end position="483"/>
    </location>
</feature>
<organism evidence="3 4">
    <name type="scientific">Rhizophagus clarus</name>
    <dbReference type="NCBI Taxonomy" id="94130"/>
    <lineage>
        <taxon>Eukaryota</taxon>
        <taxon>Fungi</taxon>
        <taxon>Fungi incertae sedis</taxon>
        <taxon>Mucoromycota</taxon>
        <taxon>Glomeromycotina</taxon>
        <taxon>Glomeromycetes</taxon>
        <taxon>Glomerales</taxon>
        <taxon>Glomeraceae</taxon>
        <taxon>Rhizophagus</taxon>
    </lineage>
</organism>
<reference evidence="3" key="1">
    <citation type="submission" date="2019-10" db="EMBL/GenBank/DDBJ databases">
        <title>Conservation and host-specific expression of non-tandemly repeated heterogenous ribosome RNA gene in arbuscular mycorrhizal fungi.</title>
        <authorList>
            <person name="Maeda T."/>
            <person name="Kobayashi Y."/>
            <person name="Nakagawa T."/>
            <person name="Ezawa T."/>
            <person name="Yamaguchi K."/>
            <person name="Bino T."/>
            <person name="Nishimoto Y."/>
            <person name="Shigenobu S."/>
            <person name="Kawaguchi M."/>
        </authorList>
    </citation>
    <scope>NUCLEOTIDE SEQUENCE</scope>
    <source>
        <strain evidence="3">HR1</strain>
    </source>
</reference>
<gene>
    <name evidence="3" type="ORF">RCL2_002055500</name>
</gene>
<dbReference type="AlphaFoldDB" id="A0A8H3LZ59"/>
<dbReference type="Proteomes" id="UP000615446">
    <property type="component" value="Unassembled WGS sequence"/>
</dbReference>
<name>A0A8H3LZ59_9GLOM</name>
<evidence type="ECO:0000313" key="3">
    <source>
        <dbReference type="EMBL" id="GES93808.1"/>
    </source>
</evidence>
<evidence type="ECO:0000313" key="4">
    <source>
        <dbReference type="Proteomes" id="UP000615446"/>
    </source>
</evidence>
<dbReference type="OrthoDB" id="2306457at2759"/>
<feature type="coiled-coil region" evidence="1">
    <location>
        <begin position="25"/>
        <end position="87"/>
    </location>
</feature>